<keyword evidence="5 6" id="KW-0472">Membrane</keyword>
<accession>A0ABW3INZ5</accession>
<dbReference type="PANTHER" id="PTHR22911">
    <property type="entry name" value="ACYL-MALONYL CONDENSING ENZYME-RELATED"/>
    <property type="match status" value="1"/>
</dbReference>
<feature type="transmembrane region" description="Helical" evidence="6">
    <location>
        <begin position="75"/>
        <end position="93"/>
    </location>
</feature>
<evidence type="ECO:0000313" key="9">
    <source>
        <dbReference type="Proteomes" id="UP001597108"/>
    </source>
</evidence>
<feature type="transmembrane region" description="Helical" evidence="6">
    <location>
        <begin position="149"/>
        <end position="170"/>
    </location>
</feature>
<feature type="transmembrane region" description="Helical" evidence="6">
    <location>
        <begin position="182"/>
        <end position="202"/>
    </location>
</feature>
<sequence>MPRAQGLPLYLAAMFLITAMSACVRAVSGEVPLGQIIFWRSAVALVPILAYMAARGELPAALRTSQPRLHVTRNLLGGLSMALSFLSLAYLPVATAQALAYLAPILTLVLAALVGREQIGGRVVGAMALAVAGLAAMIGGALTAPGQGALIGIAAGLGFATTQAVVRVHVRAMTRSEKPSTIAFYFAVTGTAIGLASLPFGWSTPDLPALALLAGAGLLGGMAHVAATEAVARSPVSRLAPLEYTGLIWALGFDILAFGEMPAPAALGGAVLIVLAVLILAVRRGARSPG</sequence>
<name>A0ABW3INZ5_9RHOB</name>
<feature type="transmembrane region" description="Helical" evidence="6">
    <location>
        <begin position="239"/>
        <end position="259"/>
    </location>
</feature>
<evidence type="ECO:0000259" key="7">
    <source>
        <dbReference type="Pfam" id="PF00892"/>
    </source>
</evidence>
<dbReference type="SUPFAM" id="SSF103481">
    <property type="entry name" value="Multidrug resistance efflux transporter EmrE"/>
    <property type="match status" value="2"/>
</dbReference>
<evidence type="ECO:0000256" key="2">
    <source>
        <dbReference type="ARBA" id="ARBA00009853"/>
    </source>
</evidence>
<keyword evidence="3 6" id="KW-0812">Transmembrane</keyword>
<dbReference type="EMBL" id="JBHTJT010000008">
    <property type="protein sequence ID" value="MFD0979725.1"/>
    <property type="molecule type" value="Genomic_DNA"/>
</dbReference>
<dbReference type="RefSeq" id="WP_386074045.1">
    <property type="nucleotide sequence ID" value="NZ_JBHTJT010000008.1"/>
</dbReference>
<evidence type="ECO:0000256" key="4">
    <source>
        <dbReference type="ARBA" id="ARBA00022989"/>
    </source>
</evidence>
<dbReference type="Proteomes" id="UP001597108">
    <property type="component" value="Unassembled WGS sequence"/>
</dbReference>
<comment type="similarity">
    <text evidence="2">Belongs to the drug/metabolite transporter (DMT) superfamily. 10 TMS drug/metabolite exporter (DME) (TC 2.A.7.3) family.</text>
</comment>
<comment type="caution">
    <text evidence="8">The sequence shown here is derived from an EMBL/GenBank/DDBJ whole genome shotgun (WGS) entry which is preliminary data.</text>
</comment>
<evidence type="ECO:0000256" key="5">
    <source>
        <dbReference type="ARBA" id="ARBA00023136"/>
    </source>
</evidence>
<evidence type="ECO:0000313" key="8">
    <source>
        <dbReference type="EMBL" id="MFD0979725.1"/>
    </source>
</evidence>
<evidence type="ECO:0000256" key="1">
    <source>
        <dbReference type="ARBA" id="ARBA00004141"/>
    </source>
</evidence>
<evidence type="ECO:0000256" key="6">
    <source>
        <dbReference type="SAM" id="Phobius"/>
    </source>
</evidence>
<feature type="transmembrane region" description="Helical" evidence="6">
    <location>
        <begin position="265"/>
        <end position="282"/>
    </location>
</feature>
<comment type="subcellular location">
    <subcellularLocation>
        <location evidence="1">Membrane</location>
        <topology evidence="1">Multi-pass membrane protein</topology>
    </subcellularLocation>
</comment>
<feature type="transmembrane region" description="Helical" evidence="6">
    <location>
        <begin position="208"/>
        <end position="227"/>
    </location>
</feature>
<proteinExistence type="inferred from homology"/>
<gene>
    <name evidence="8" type="ORF">ACFQ2S_08680</name>
</gene>
<dbReference type="PANTHER" id="PTHR22911:SF6">
    <property type="entry name" value="SOLUTE CARRIER FAMILY 35 MEMBER G1"/>
    <property type="match status" value="1"/>
</dbReference>
<feature type="transmembrane region" description="Helical" evidence="6">
    <location>
        <begin position="36"/>
        <end position="54"/>
    </location>
</feature>
<protein>
    <submittedName>
        <fullName evidence="8">DMT family transporter</fullName>
    </submittedName>
</protein>
<dbReference type="PROSITE" id="PS51257">
    <property type="entry name" value="PROKAR_LIPOPROTEIN"/>
    <property type="match status" value="1"/>
</dbReference>
<dbReference type="InterPro" id="IPR000620">
    <property type="entry name" value="EamA_dom"/>
</dbReference>
<dbReference type="InterPro" id="IPR037185">
    <property type="entry name" value="EmrE-like"/>
</dbReference>
<feature type="domain" description="EamA" evidence="7">
    <location>
        <begin position="6"/>
        <end position="137"/>
    </location>
</feature>
<feature type="transmembrane region" description="Helical" evidence="6">
    <location>
        <begin position="123"/>
        <end position="143"/>
    </location>
</feature>
<keyword evidence="4 6" id="KW-1133">Transmembrane helix</keyword>
<organism evidence="8 9">
    <name type="scientific">Tropicimonas aquimaris</name>
    <dbReference type="NCBI Taxonomy" id="914152"/>
    <lineage>
        <taxon>Bacteria</taxon>
        <taxon>Pseudomonadati</taxon>
        <taxon>Pseudomonadota</taxon>
        <taxon>Alphaproteobacteria</taxon>
        <taxon>Rhodobacterales</taxon>
        <taxon>Roseobacteraceae</taxon>
        <taxon>Tropicimonas</taxon>
    </lineage>
</organism>
<feature type="domain" description="EamA" evidence="7">
    <location>
        <begin position="151"/>
        <end position="280"/>
    </location>
</feature>
<evidence type="ECO:0000256" key="3">
    <source>
        <dbReference type="ARBA" id="ARBA00022692"/>
    </source>
</evidence>
<feature type="transmembrane region" description="Helical" evidence="6">
    <location>
        <begin position="99"/>
        <end position="116"/>
    </location>
</feature>
<reference evidence="9" key="1">
    <citation type="journal article" date="2019" name="Int. J. Syst. Evol. Microbiol.">
        <title>The Global Catalogue of Microorganisms (GCM) 10K type strain sequencing project: providing services to taxonomists for standard genome sequencing and annotation.</title>
        <authorList>
            <consortium name="The Broad Institute Genomics Platform"/>
            <consortium name="The Broad Institute Genome Sequencing Center for Infectious Disease"/>
            <person name="Wu L."/>
            <person name="Ma J."/>
        </authorList>
    </citation>
    <scope>NUCLEOTIDE SEQUENCE [LARGE SCALE GENOMIC DNA]</scope>
    <source>
        <strain evidence="9">CCUG 60524</strain>
    </source>
</reference>
<dbReference type="Pfam" id="PF00892">
    <property type="entry name" value="EamA"/>
    <property type="match status" value="2"/>
</dbReference>
<keyword evidence="9" id="KW-1185">Reference proteome</keyword>